<dbReference type="InterPro" id="IPR055259">
    <property type="entry name" value="YkvP/CgeB_Glyco_trans-like"/>
</dbReference>
<comment type="caution">
    <text evidence="2">The sequence shown here is derived from an EMBL/GenBank/DDBJ whole genome shotgun (WGS) entry which is preliminary data.</text>
</comment>
<reference evidence="3" key="1">
    <citation type="submission" date="2017-09" db="EMBL/GenBank/DDBJ databases">
        <title>Depth-based differentiation of microbial function through sediment-hosted aquifers and enrichment of novel symbionts in the deep terrestrial subsurface.</title>
        <authorList>
            <person name="Probst A.J."/>
            <person name="Ladd B."/>
            <person name="Jarett J.K."/>
            <person name="Geller-Mcgrath D.E."/>
            <person name="Sieber C.M.K."/>
            <person name="Emerson J.B."/>
            <person name="Anantharaman K."/>
            <person name="Thomas B.C."/>
            <person name="Malmstrom R."/>
            <person name="Stieglmeier M."/>
            <person name="Klingl A."/>
            <person name="Woyke T."/>
            <person name="Ryan C.M."/>
            <person name="Banfield J.F."/>
        </authorList>
    </citation>
    <scope>NUCLEOTIDE SEQUENCE [LARGE SCALE GENOMIC DNA]</scope>
</reference>
<evidence type="ECO:0000313" key="3">
    <source>
        <dbReference type="Proteomes" id="UP000230903"/>
    </source>
</evidence>
<dbReference type="EMBL" id="PFBC01000033">
    <property type="protein sequence ID" value="PIR87911.1"/>
    <property type="molecule type" value="Genomic_DNA"/>
</dbReference>
<name>A0A2H0UNE9_9BACT</name>
<accession>A0A2H0UNE9</accession>
<organism evidence="2 3">
    <name type="scientific">Candidatus Harrisonbacteria bacterium CG10_big_fil_rev_8_21_14_0_10_45_28</name>
    <dbReference type="NCBI Taxonomy" id="1974586"/>
    <lineage>
        <taxon>Bacteria</taxon>
        <taxon>Candidatus Harrisoniibacteriota</taxon>
    </lineage>
</organism>
<feature type="domain" description="Spore protein YkvP/CgeB glycosyl transferase-like" evidence="1">
    <location>
        <begin position="194"/>
        <end position="335"/>
    </location>
</feature>
<evidence type="ECO:0000313" key="2">
    <source>
        <dbReference type="EMBL" id="PIR87911.1"/>
    </source>
</evidence>
<dbReference type="Pfam" id="PF13524">
    <property type="entry name" value="Glyco_trans_1_2"/>
    <property type="match status" value="1"/>
</dbReference>
<proteinExistence type="predicted"/>
<evidence type="ECO:0000259" key="1">
    <source>
        <dbReference type="Pfam" id="PF13524"/>
    </source>
</evidence>
<sequence length="342" mass="39959">MKILIGGDIAQGGTIGFCVDAFKAIGVEAELFNYREHFRISFLNKALNKFRKIPHYFGVSGLNKKLLEKTQDIRPDFVLLFKPILVMPKTVKKLTKLTKVFSWYPDYIPFTKTCSAYFYKSIPFYDCHFSFNFANVEELKKKGAKLSLFLPCAADPDYHTPIKASDEEKKELGADVVFMGTYAKEKRSEYLERLCGDGYDIKIYGDDWERHPQSSCLWRKKCIQSKTLYGKDMSKIFNASKIVLAFVREHNKETLACRTYEIPISGGFMLHQRTAKTDEVFKEGEEAEFFGSYEELKKKIDFYLKNESLREKMIQKGRERVLREDLFLHRVQRIIEVFKELM</sequence>
<gene>
    <name evidence="2" type="ORF">COU10_02030</name>
</gene>
<dbReference type="Proteomes" id="UP000230903">
    <property type="component" value="Unassembled WGS sequence"/>
</dbReference>
<dbReference type="SUPFAM" id="SSF53756">
    <property type="entry name" value="UDP-Glycosyltransferase/glycogen phosphorylase"/>
    <property type="match status" value="1"/>
</dbReference>
<dbReference type="AlphaFoldDB" id="A0A2H0UNE9"/>
<protein>
    <recommendedName>
        <fullName evidence="1">Spore protein YkvP/CgeB glycosyl transferase-like domain-containing protein</fullName>
    </recommendedName>
</protein>